<dbReference type="Gene3D" id="3.30.230.90">
    <property type="match status" value="1"/>
</dbReference>
<protein>
    <recommendedName>
        <fullName evidence="3">Proteasome assembly chaperone 3</fullName>
    </recommendedName>
</protein>
<dbReference type="InParanoid" id="G3AND3"/>
<dbReference type="EMBL" id="GL996502">
    <property type="protein sequence ID" value="EGW32516.1"/>
    <property type="molecule type" value="Genomic_DNA"/>
</dbReference>
<dbReference type="KEGG" id="spaa:SPAPADRAFT_55948"/>
<name>G3AND3_SPAPN</name>
<dbReference type="HOGENOM" id="CLU_1610525_0_0_1"/>
<sequence>MTITEDPTGFSKSFIAHFNDNDKTEFFFHKLTLADQQIINVQMDGVMDTTFDIPMTTQASINYASSMEIDGNTLGVPEPVLMIGDHANMKISIVASQIAKLIALRSPRHTCLSIGSRWFGTGDEVQDGDFEKLMFIIENIKKLL</sequence>
<dbReference type="InterPro" id="IPR018854">
    <property type="entry name" value="Psome_chaperone_3/4"/>
</dbReference>
<evidence type="ECO:0000313" key="2">
    <source>
        <dbReference type="Proteomes" id="UP000000709"/>
    </source>
</evidence>
<dbReference type="GeneID" id="18871990"/>
<gene>
    <name evidence="1" type="ORF">SPAPADRAFT_55948</name>
</gene>
<organism evidence="2">
    <name type="scientific">Spathaspora passalidarum (strain NRRL Y-27907 / 11-Y1)</name>
    <dbReference type="NCBI Taxonomy" id="619300"/>
    <lineage>
        <taxon>Eukaryota</taxon>
        <taxon>Fungi</taxon>
        <taxon>Dikarya</taxon>
        <taxon>Ascomycota</taxon>
        <taxon>Saccharomycotina</taxon>
        <taxon>Pichiomycetes</taxon>
        <taxon>Debaryomycetaceae</taxon>
        <taxon>Spathaspora</taxon>
    </lineage>
</organism>
<dbReference type="InterPro" id="IPR053720">
    <property type="entry name" value="Psm_Assembly_Chaperone"/>
</dbReference>
<reference evidence="1 2" key="1">
    <citation type="journal article" date="2011" name="Proc. Natl. Acad. Sci. U.S.A.">
        <title>Comparative genomics of xylose-fermenting fungi for enhanced biofuel production.</title>
        <authorList>
            <person name="Wohlbach D.J."/>
            <person name="Kuo A."/>
            <person name="Sato T.K."/>
            <person name="Potts K.M."/>
            <person name="Salamov A.A."/>
            <person name="LaButti K.M."/>
            <person name="Sun H."/>
            <person name="Clum A."/>
            <person name="Pangilinan J.L."/>
            <person name="Lindquist E.A."/>
            <person name="Lucas S."/>
            <person name="Lapidus A."/>
            <person name="Jin M."/>
            <person name="Gunawan C."/>
            <person name="Balan V."/>
            <person name="Dale B.E."/>
            <person name="Jeffries T.W."/>
            <person name="Zinkel R."/>
            <person name="Barry K.W."/>
            <person name="Grigoriev I.V."/>
            <person name="Gasch A.P."/>
        </authorList>
    </citation>
    <scope>NUCLEOTIDE SEQUENCE [LARGE SCALE GENOMIC DNA]</scope>
    <source>
        <strain evidence="2">NRRL Y-27907 / 11-Y1</strain>
    </source>
</reference>
<dbReference type="OMA" id="FEKLMFI"/>
<dbReference type="Proteomes" id="UP000000709">
    <property type="component" value="Unassembled WGS sequence"/>
</dbReference>
<dbReference type="RefSeq" id="XP_007375792.1">
    <property type="nucleotide sequence ID" value="XM_007375730.1"/>
</dbReference>
<dbReference type="eggNOG" id="ENOG502SCWT">
    <property type="taxonomic scope" value="Eukaryota"/>
</dbReference>
<evidence type="ECO:0000313" key="1">
    <source>
        <dbReference type="EMBL" id="EGW32516.1"/>
    </source>
</evidence>
<keyword evidence="2" id="KW-1185">Reference proteome</keyword>
<evidence type="ECO:0008006" key="3">
    <source>
        <dbReference type="Google" id="ProtNLM"/>
    </source>
</evidence>
<dbReference type="AlphaFoldDB" id="G3AND3"/>
<dbReference type="Pfam" id="PF10448">
    <property type="entry name" value="POC3_POC4"/>
    <property type="match status" value="1"/>
</dbReference>
<accession>G3AND3</accession>
<dbReference type="OrthoDB" id="3980246at2759"/>
<dbReference type="STRING" id="619300.G3AND3"/>
<proteinExistence type="predicted"/>